<dbReference type="Proteomes" id="UP000291301">
    <property type="component" value="Unassembled WGS sequence"/>
</dbReference>
<dbReference type="PANTHER" id="PTHR30435:SF1">
    <property type="entry name" value="FLAGELLAR HOOK PROTEIN FLGE"/>
    <property type="match status" value="1"/>
</dbReference>
<dbReference type="OrthoDB" id="8372879at2"/>
<dbReference type="Pfam" id="PF06429">
    <property type="entry name" value="Flg_bbr_C"/>
    <property type="match status" value="1"/>
</dbReference>
<evidence type="ECO:0000313" key="11">
    <source>
        <dbReference type="Proteomes" id="UP000291301"/>
    </source>
</evidence>
<evidence type="ECO:0000256" key="2">
    <source>
        <dbReference type="ARBA" id="ARBA00009677"/>
    </source>
</evidence>
<dbReference type="GO" id="GO:0005829">
    <property type="term" value="C:cytosol"/>
    <property type="evidence" value="ECO:0007669"/>
    <property type="project" value="TreeGrafter"/>
</dbReference>
<comment type="caution">
    <text evidence="10">The sequence shown here is derived from an EMBL/GenBank/DDBJ whole genome shotgun (WGS) entry which is preliminary data.</text>
</comment>
<dbReference type="InterPro" id="IPR053967">
    <property type="entry name" value="LlgE_F_G-like_D1"/>
</dbReference>
<dbReference type="InterPro" id="IPR001444">
    <property type="entry name" value="Flag_bb_rod_N"/>
</dbReference>
<dbReference type="InterPro" id="IPR010930">
    <property type="entry name" value="Flg_bb/hook_C_dom"/>
</dbReference>
<keyword evidence="10" id="KW-0966">Cell projection</keyword>
<dbReference type="InterPro" id="IPR020013">
    <property type="entry name" value="Flagellar_FlgE/F/G"/>
</dbReference>
<organism evidence="10 11">
    <name type="scientific">Oricola cellulosilytica</name>
    <dbReference type="NCBI Taxonomy" id="1429082"/>
    <lineage>
        <taxon>Bacteria</taxon>
        <taxon>Pseudomonadati</taxon>
        <taxon>Pseudomonadota</taxon>
        <taxon>Alphaproteobacteria</taxon>
        <taxon>Hyphomicrobiales</taxon>
        <taxon>Ahrensiaceae</taxon>
        <taxon>Oricola</taxon>
    </lineage>
</organism>
<evidence type="ECO:0000259" key="9">
    <source>
        <dbReference type="Pfam" id="PF22692"/>
    </source>
</evidence>
<keyword evidence="4 5" id="KW-0975">Bacterial flagellum</keyword>
<dbReference type="SUPFAM" id="SSF117143">
    <property type="entry name" value="Flagellar hook protein flgE"/>
    <property type="match status" value="1"/>
</dbReference>
<evidence type="ECO:0000259" key="7">
    <source>
        <dbReference type="Pfam" id="PF06429"/>
    </source>
</evidence>
<dbReference type="InterPro" id="IPR037925">
    <property type="entry name" value="FlgE/F/G-like"/>
</dbReference>
<feature type="domain" description="Flagellar basal-body/hook protein C-terminal" evidence="7">
    <location>
        <begin position="370"/>
        <end position="414"/>
    </location>
</feature>
<dbReference type="AlphaFoldDB" id="A0A4R0PEH9"/>
<name>A0A4R0PEH9_9HYPH</name>
<dbReference type="Pfam" id="PF00460">
    <property type="entry name" value="Flg_bb_rod"/>
    <property type="match status" value="1"/>
</dbReference>
<accession>A0A4R0PEH9</accession>
<dbReference type="PANTHER" id="PTHR30435">
    <property type="entry name" value="FLAGELLAR PROTEIN"/>
    <property type="match status" value="1"/>
</dbReference>
<dbReference type="Pfam" id="PF07559">
    <property type="entry name" value="FlgE_D2"/>
    <property type="match status" value="1"/>
</dbReference>
<dbReference type="InterPro" id="IPR011491">
    <property type="entry name" value="FlgE_D2"/>
</dbReference>
<protein>
    <recommendedName>
        <fullName evidence="3 5">Flagellar hook protein FlgE</fullName>
    </recommendedName>
</protein>
<evidence type="ECO:0000256" key="1">
    <source>
        <dbReference type="ARBA" id="ARBA00004117"/>
    </source>
</evidence>
<dbReference type="EMBL" id="SJST01000001">
    <property type="protein sequence ID" value="TCD16215.1"/>
    <property type="molecule type" value="Genomic_DNA"/>
</dbReference>
<evidence type="ECO:0000256" key="4">
    <source>
        <dbReference type="ARBA" id="ARBA00023143"/>
    </source>
</evidence>
<dbReference type="Pfam" id="PF22692">
    <property type="entry name" value="LlgE_F_G_D1"/>
    <property type="match status" value="1"/>
</dbReference>
<comment type="subcellular location">
    <subcellularLocation>
        <location evidence="1 5">Bacterial flagellum basal body</location>
    </subcellularLocation>
</comment>
<dbReference type="PROSITE" id="PS00588">
    <property type="entry name" value="FLAGELLA_BB_ROD"/>
    <property type="match status" value="1"/>
</dbReference>
<keyword evidence="10" id="KW-0282">Flagellum</keyword>
<comment type="function">
    <text evidence="5">A flexible structure which links the flagellar filament to the drive apparatus in the basal body.</text>
</comment>
<dbReference type="InterPro" id="IPR037058">
    <property type="entry name" value="Falgellar_hook_FlgE_sf"/>
</dbReference>
<feature type="domain" description="Flagellar basal body rod protein N-terminal" evidence="6">
    <location>
        <begin position="7"/>
        <end position="37"/>
    </location>
</feature>
<keyword evidence="11" id="KW-1185">Reference proteome</keyword>
<sequence>MSLYGMMRTGVSGMQGQASKLSTIADNIANANTNGYKRFSTEFSTLVVNAGAGNYNSGGVVTSVRQAVSQQGVLQFSNSASDLAIDGAGFFVVQDASGNSFLTRAGSFVPDADGSLINAAGFYLAGYSYENGEPSVVVNSFDGLEPVAITGGELEAVASTEARFAANLPAEEPVVTGTLASANTATSEYTEKTSMVVYNNLGGETILDIYYTKTASNTWEVSVFDQADAAPGTSFPYATGPLSTQTLTFDNVTGQMTGPTSMTVPVPNGLPMNLDMTGMTQLATGFVVSRVDVNGYGPATIERVDFGSDGIVYAQYTNGTTEPLFRIPTATVNSPDQLRSLSGNVFTQSDMSGSIRLGFPDEGGAGAIVSGAVETSNVDIAEELTEMIQSQRNYTANSKVFQTGSDLMDVLLNLKR</sequence>
<keyword evidence="10" id="KW-0969">Cilium</keyword>
<feature type="domain" description="Flagellar hook protein FlgE/F/G-like D1" evidence="9">
    <location>
        <begin position="84"/>
        <end position="126"/>
    </location>
</feature>
<dbReference type="GO" id="GO:0009424">
    <property type="term" value="C:bacterial-type flagellum hook"/>
    <property type="evidence" value="ECO:0007669"/>
    <property type="project" value="TreeGrafter"/>
</dbReference>
<evidence type="ECO:0000256" key="5">
    <source>
        <dbReference type="RuleBase" id="RU362116"/>
    </source>
</evidence>
<comment type="similarity">
    <text evidence="2 5">Belongs to the flagella basal body rod proteins family.</text>
</comment>
<dbReference type="NCBIfam" id="TIGR03506">
    <property type="entry name" value="FlgEFG_subfam"/>
    <property type="match status" value="1"/>
</dbReference>
<evidence type="ECO:0000259" key="6">
    <source>
        <dbReference type="Pfam" id="PF00460"/>
    </source>
</evidence>
<feature type="domain" description="Flagellar hook protein FlgE D2" evidence="8">
    <location>
        <begin position="178"/>
        <end position="296"/>
    </location>
</feature>
<evidence type="ECO:0000259" key="8">
    <source>
        <dbReference type="Pfam" id="PF07559"/>
    </source>
</evidence>
<dbReference type="GO" id="GO:0009425">
    <property type="term" value="C:bacterial-type flagellum basal body"/>
    <property type="evidence" value="ECO:0007669"/>
    <property type="project" value="UniProtKB-SubCell"/>
</dbReference>
<reference evidence="10 11" key="1">
    <citation type="journal article" date="2015" name="Antonie Van Leeuwenhoek">
        <title>Oricola cellulosilytica gen. nov., sp. nov., a cellulose-degrading bacterium of the family Phyllobacteriaceae isolated from surface seashore water, and emended descriptions of Mesorhizobium loti and Phyllobacterium myrsinacearum.</title>
        <authorList>
            <person name="Hameed A."/>
            <person name="Shahina M."/>
            <person name="Lai W.A."/>
            <person name="Lin S.Y."/>
            <person name="Young L.S."/>
            <person name="Liu Y.C."/>
            <person name="Hsu Y.H."/>
            <person name="Young C.C."/>
        </authorList>
    </citation>
    <scope>NUCLEOTIDE SEQUENCE [LARGE SCALE GENOMIC DNA]</scope>
    <source>
        <strain evidence="10 11">KCTC 52183</strain>
    </source>
</reference>
<dbReference type="GO" id="GO:0071978">
    <property type="term" value="P:bacterial-type flagellum-dependent swarming motility"/>
    <property type="evidence" value="ECO:0007669"/>
    <property type="project" value="TreeGrafter"/>
</dbReference>
<evidence type="ECO:0000256" key="3">
    <source>
        <dbReference type="ARBA" id="ARBA00019015"/>
    </source>
</evidence>
<dbReference type="RefSeq" id="WP_131564887.1">
    <property type="nucleotide sequence ID" value="NZ_JAINFK010000001.1"/>
</dbReference>
<gene>
    <name evidence="10" type="ORF">E0D97_01925</name>
</gene>
<proteinExistence type="inferred from homology"/>
<dbReference type="Gene3D" id="2.60.98.20">
    <property type="entry name" value="Flagellar hook protein FlgE"/>
    <property type="match status" value="1"/>
</dbReference>
<dbReference type="InterPro" id="IPR019776">
    <property type="entry name" value="Flagellar_basal_body_rod_CS"/>
</dbReference>
<evidence type="ECO:0000313" key="10">
    <source>
        <dbReference type="EMBL" id="TCD16215.1"/>
    </source>
</evidence>